<dbReference type="PANTHER" id="PTHR44390">
    <property type="entry name" value="CENTROSOMAL PROTEIN OF 41 KDA"/>
    <property type="match status" value="1"/>
</dbReference>
<dbReference type="GO" id="GO:0060271">
    <property type="term" value="P:cilium assembly"/>
    <property type="evidence" value="ECO:0007669"/>
    <property type="project" value="TreeGrafter"/>
</dbReference>
<proteinExistence type="predicted"/>
<evidence type="ECO:0000256" key="1">
    <source>
        <dbReference type="ARBA" id="ARBA00022490"/>
    </source>
</evidence>
<name>A0A2G8KHD9_STIJA</name>
<evidence type="ECO:0000313" key="3">
    <source>
        <dbReference type="Proteomes" id="UP000230750"/>
    </source>
</evidence>
<sequence>MSQQGQGSPRLIIRMNKRKAKRIYISRASKLELLTEKLLSGSGDYRYRKDEIFKRIKISTFVTLVMQVYSMKEMDGGIEIDDDDDYDGNLTSPSQAGINIRVLCHL</sequence>
<dbReference type="Proteomes" id="UP000230750">
    <property type="component" value="Unassembled WGS sequence"/>
</dbReference>
<gene>
    <name evidence="2" type="ORF">BSL78_15711</name>
</gene>
<keyword evidence="3" id="KW-1185">Reference proteome</keyword>
<dbReference type="EMBL" id="MRZV01000581">
    <property type="protein sequence ID" value="PIK47418.1"/>
    <property type="molecule type" value="Genomic_DNA"/>
</dbReference>
<comment type="caution">
    <text evidence="2">The sequence shown here is derived from an EMBL/GenBank/DDBJ whole genome shotgun (WGS) entry which is preliminary data.</text>
</comment>
<evidence type="ECO:0000313" key="2">
    <source>
        <dbReference type="EMBL" id="PIK47418.1"/>
    </source>
</evidence>
<dbReference type="PANTHER" id="PTHR44390:SF1">
    <property type="entry name" value="CENTROSOMAL PROTEIN OF 41 KDA"/>
    <property type="match status" value="1"/>
</dbReference>
<dbReference type="AlphaFoldDB" id="A0A2G8KHD9"/>
<protein>
    <submittedName>
        <fullName evidence="2">Uncharacterized protein</fullName>
    </submittedName>
</protein>
<accession>A0A2G8KHD9</accession>
<reference evidence="2 3" key="1">
    <citation type="journal article" date="2017" name="PLoS Biol.">
        <title>The sea cucumber genome provides insights into morphological evolution and visceral regeneration.</title>
        <authorList>
            <person name="Zhang X."/>
            <person name="Sun L."/>
            <person name="Yuan J."/>
            <person name="Sun Y."/>
            <person name="Gao Y."/>
            <person name="Zhang L."/>
            <person name="Li S."/>
            <person name="Dai H."/>
            <person name="Hamel J.F."/>
            <person name="Liu C."/>
            <person name="Yu Y."/>
            <person name="Liu S."/>
            <person name="Lin W."/>
            <person name="Guo K."/>
            <person name="Jin S."/>
            <person name="Xu P."/>
            <person name="Storey K.B."/>
            <person name="Huan P."/>
            <person name="Zhang T."/>
            <person name="Zhou Y."/>
            <person name="Zhang J."/>
            <person name="Lin C."/>
            <person name="Li X."/>
            <person name="Xing L."/>
            <person name="Huo D."/>
            <person name="Sun M."/>
            <person name="Wang L."/>
            <person name="Mercier A."/>
            <person name="Li F."/>
            <person name="Yang H."/>
            <person name="Xiang J."/>
        </authorList>
    </citation>
    <scope>NUCLEOTIDE SEQUENCE [LARGE SCALE GENOMIC DNA]</scope>
    <source>
        <strain evidence="2">Shaxun</strain>
        <tissue evidence="2">Muscle</tissue>
    </source>
</reference>
<organism evidence="2 3">
    <name type="scientific">Stichopus japonicus</name>
    <name type="common">Sea cucumber</name>
    <dbReference type="NCBI Taxonomy" id="307972"/>
    <lineage>
        <taxon>Eukaryota</taxon>
        <taxon>Metazoa</taxon>
        <taxon>Echinodermata</taxon>
        <taxon>Eleutherozoa</taxon>
        <taxon>Echinozoa</taxon>
        <taxon>Holothuroidea</taxon>
        <taxon>Aspidochirotacea</taxon>
        <taxon>Aspidochirotida</taxon>
        <taxon>Stichopodidae</taxon>
        <taxon>Apostichopus</taxon>
    </lineage>
</organism>
<dbReference type="OrthoDB" id="70250at2759"/>
<keyword evidence="1" id="KW-0963">Cytoplasm</keyword>
<dbReference type="InterPro" id="IPR051889">
    <property type="entry name" value="CEP41"/>
</dbReference>
<dbReference type="GO" id="GO:0036064">
    <property type="term" value="C:ciliary basal body"/>
    <property type="evidence" value="ECO:0007669"/>
    <property type="project" value="TreeGrafter"/>
</dbReference>